<protein>
    <submittedName>
        <fullName evidence="1">Uncharacterized protein</fullName>
    </submittedName>
</protein>
<gene>
    <name evidence="1" type="ORF">MM415A03701_0009</name>
</gene>
<organism evidence="1">
    <name type="scientific">viral metagenome</name>
    <dbReference type="NCBI Taxonomy" id="1070528"/>
    <lineage>
        <taxon>unclassified sequences</taxon>
        <taxon>metagenomes</taxon>
        <taxon>organismal metagenomes</taxon>
    </lineage>
</organism>
<dbReference type="EMBL" id="MT141797">
    <property type="protein sequence ID" value="QJA70492.1"/>
    <property type="molecule type" value="Genomic_DNA"/>
</dbReference>
<name>A0A6M3JNA3_9ZZZZ</name>
<dbReference type="AlphaFoldDB" id="A0A6M3JNA3"/>
<sequence>MECIYEGCNRESTTLAYSRNLGKVVKCCETHAEKIAEEGYPEYIEVCPNCGCWMPVN</sequence>
<evidence type="ECO:0000313" key="1">
    <source>
        <dbReference type="EMBL" id="QJA70492.1"/>
    </source>
</evidence>
<reference evidence="1" key="1">
    <citation type="submission" date="2020-03" db="EMBL/GenBank/DDBJ databases">
        <title>The deep terrestrial virosphere.</title>
        <authorList>
            <person name="Holmfeldt K."/>
            <person name="Nilsson E."/>
            <person name="Simone D."/>
            <person name="Lopez-Fernandez M."/>
            <person name="Wu X."/>
            <person name="de Brujin I."/>
            <person name="Lundin D."/>
            <person name="Andersson A."/>
            <person name="Bertilsson S."/>
            <person name="Dopson M."/>
        </authorList>
    </citation>
    <scope>NUCLEOTIDE SEQUENCE</scope>
    <source>
        <strain evidence="1">MM415A03701</strain>
    </source>
</reference>
<accession>A0A6M3JNA3</accession>
<proteinExistence type="predicted"/>